<evidence type="ECO:0008006" key="3">
    <source>
        <dbReference type="Google" id="ProtNLM"/>
    </source>
</evidence>
<keyword evidence="2" id="KW-1185">Reference proteome</keyword>
<gene>
    <name evidence="1" type="ORF">DSM106972_031760</name>
</gene>
<dbReference type="EMBL" id="RSCL01000007">
    <property type="protein sequence ID" value="RUT05970.1"/>
    <property type="molecule type" value="Genomic_DNA"/>
</dbReference>
<proteinExistence type="predicted"/>
<name>A0A3S1J194_9CYAN</name>
<dbReference type="GO" id="GO:0006355">
    <property type="term" value="P:regulation of DNA-templated transcription"/>
    <property type="evidence" value="ECO:0007669"/>
    <property type="project" value="InterPro"/>
</dbReference>
<protein>
    <recommendedName>
        <fullName evidence="3">Arc-like DNA binding domain-containing protein</fullName>
    </recommendedName>
</protein>
<evidence type="ECO:0000313" key="2">
    <source>
        <dbReference type="Proteomes" id="UP000271624"/>
    </source>
</evidence>
<organism evidence="1 2">
    <name type="scientific">Dulcicalothrix desertica PCC 7102</name>
    <dbReference type="NCBI Taxonomy" id="232991"/>
    <lineage>
        <taxon>Bacteria</taxon>
        <taxon>Bacillati</taxon>
        <taxon>Cyanobacteriota</taxon>
        <taxon>Cyanophyceae</taxon>
        <taxon>Nostocales</taxon>
        <taxon>Calotrichaceae</taxon>
        <taxon>Dulcicalothrix</taxon>
    </lineage>
</organism>
<reference evidence="1" key="2">
    <citation type="journal article" date="2019" name="Genome Biol. Evol.">
        <title>Day and night: Metabolic profiles and evolutionary relationships of six axenic non-marine cyanobacteria.</title>
        <authorList>
            <person name="Will S.E."/>
            <person name="Henke P."/>
            <person name="Boedeker C."/>
            <person name="Huang S."/>
            <person name="Brinkmann H."/>
            <person name="Rohde M."/>
            <person name="Jarek M."/>
            <person name="Friedl T."/>
            <person name="Seufert S."/>
            <person name="Schumacher M."/>
            <person name="Overmann J."/>
            <person name="Neumann-Schaal M."/>
            <person name="Petersen J."/>
        </authorList>
    </citation>
    <scope>NUCLEOTIDE SEQUENCE [LARGE SCALE GENOMIC DNA]</scope>
    <source>
        <strain evidence="1">PCC 7102</strain>
    </source>
</reference>
<evidence type="ECO:0000313" key="1">
    <source>
        <dbReference type="EMBL" id="RUT05970.1"/>
    </source>
</evidence>
<dbReference type="RefSeq" id="WP_127081671.1">
    <property type="nucleotide sequence ID" value="NZ_RSCL01000007.1"/>
</dbReference>
<sequence length="85" mass="9299">MTKTIDTQITLPVELYQLLAEQAKEHGNSISGEVTALLTPLLVQMPPELAEEIKAWEAASDEDWLAMEETLASLDGNTSEIGDEN</sequence>
<dbReference type="InterPro" id="IPR010985">
    <property type="entry name" value="Ribbon_hlx_hlx"/>
</dbReference>
<dbReference type="OrthoDB" id="517256at2"/>
<dbReference type="SUPFAM" id="SSF47598">
    <property type="entry name" value="Ribbon-helix-helix"/>
    <property type="match status" value="1"/>
</dbReference>
<reference evidence="1" key="1">
    <citation type="submission" date="2018-12" db="EMBL/GenBank/DDBJ databases">
        <authorList>
            <person name="Will S."/>
            <person name="Neumann-Schaal M."/>
            <person name="Henke P."/>
        </authorList>
    </citation>
    <scope>NUCLEOTIDE SEQUENCE</scope>
    <source>
        <strain evidence="1">PCC 7102</strain>
    </source>
</reference>
<dbReference type="AlphaFoldDB" id="A0A3S1J194"/>
<dbReference type="Proteomes" id="UP000271624">
    <property type="component" value="Unassembled WGS sequence"/>
</dbReference>
<accession>A0A3S1J194</accession>
<comment type="caution">
    <text evidence="1">The sequence shown here is derived from an EMBL/GenBank/DDBJ whole genome shotgun (WGS) entry which is preliminary data.</text>
</comment>